<dbReference type="InterPro" id="IPR050738">
    <property type="entry name" value="Sulfatase"/>
</dbReference>
<feature type="signal peptide" evidence="5">
    <location>
        <begin position="1"/>
        <end position="22"/>
    </location>
</feature>
<dbReference type="PANTHER" id="PTHR42693">
    <property type="entry name" value="ARYLSULFATASE FAMILY MEMBER"/>
    <property type="match status" value="1"/>
</dbReference>
<gene>
    <name evidence="7" type="ORF">Q4Q39_02050</name>
</gene>
<dbReference type="InterPro" id="IPR000917">
    <property type="entry name" value="Sulfatase_N"/>
</dbReference>
<protein>
    <submittedName>
        <fullName evidence="7">Arylsulfatase</fullName>
    </submittedName>
</protein>
<evidence type="ECO:0000313" key="7">
    <source>
        <dbReference type="EMBL" id="MDO5986174.1"/>
    </source>
</evidence>
<dbReference type="EMBL" id="JAUOEM010000001">
    <property type="protein sequence ID" value="MDO5986174.1"/>
    <property type="molecule type" value="Genomic_DNA"/>
</dbReference>
<sequence>MKTSMKLLGIFILLIFSCNAKAKQKNEAQNNDAPPNVIVILTDDQGYGDLSIHGNPYLKTPNLDVLHAESVRLTDFHVAPVCTPTRGQLLTGQDAMHNGAWSWAYGHEMIKTGHKTIADIFKANGYATGHFGKWHLGENYPYRPQDKGFDETVTHGGGSVHQSPDYWQNDNFDDHYHDKDGKWRQYKGYCTDVWFDLSMDFMKRKKVSGEPFFLYLPTNAPHGPHYVAEKYKEPYKDIKVTGRHNAKKVASFFGMISNFDENMGRLETFLHENGLKENTILVFLTDNGGTAGVYVHNAGMKGYKSQYYDGGHRVPCFIRWPKGNLKHNTSFDQLTHVQDILPTLMDLCKLESDDEIQEKLDGVSLEKLITGEQASIDDRKLVVQWTGLDEPTYGKSAVLWNKWRLVHNKELYNVSEDIGQKHDVANEHPNVVKKMQDHYKEWWNAITPEAKAYAHIGIGGEENPVMLSCFDWTEKTTKANVTLQTPIWSGDQANGKWKINAEKAGTYRFELRRYPASVNAELTKALPEVQEEYRKFPACIAMPIASARLKVGTFDKTIAVSLTDKAAIFEVNLPKGNSELKTWFLDASGNELSGAYYTDIFLIK</sequence>
<feature type="domain" description="Sulfatase N-terminal" evidence="6">
    <location>
        <begin position="35"/>
        <end position="347"/>
    </location>
</feature>
<keyword evidence="8" id="KW-1185">Reference proteome</keyword>
<name>A0ABT8WWW2_9FLAO</name>
<dbReference type="CDD" id="cd16146">
    <property type="entry name" value="ARS_like"/>
    <property type="match status" value="1"/>
</dbReference>
<dbReference type="Gene3D" id="3.30.1120.10">
    <property type="match status" value="1"/>
</dbReference>
<organism evidence="7 8">
    <name type="scientific">Flavivirga amylovorans</name>
    <dbReference type="NCBI Taxonomy" id="870486"/>
    <lineage>
        <taxon>Bacteria</taxon>
        <taxon>Pseudomonadati</taxon>
        <taxon>Bacteroidota</taxon>
        <taxon>Flavobacteriia</taxon>
        <taxon>Flavobacteriales</taxon>
        <taxon>Flavobacteriaceae</taxon>
        <taxon>Flavivirga</taxon>
    </lineage>
</organism>
<dbReference type="PROSITE" id="PS00523">
    <property type="entry name" value="SULFATASE_1"/>
    <property type="match status" value="1"/>
</dbReference>
<dbReference type="InterPro" id="IPR024607">
    <property type="entry name" value="Sulfatase_CS"/>
</dbReference>
<keyword evidence="5" id="KW-0732">Signal</keyword>
<proteinExistence type="inferred from homology"/>
<dbReference type="PROSITE" id="PS51257">
    <property type="entry name" value="PROKAR_LIPOPROTEIN"/>
    <property type="match status" value="1"/>
</dbReference>
<dbReference type="Pfam" id="PF00884">
    <property type="entry name" value="Sulfatase"/>
    <property type="match status" value="1"/>
</dbReference>
<dbReference type="InterPro" id="IPR017850">
    <property type="entry name" value="Alkaline_phosphatase_core_sf"/>
</dbReference>
<reference evidence="7" key="1">
    <citation type="submission" date="2023-07" db="EMBL/GenBank/DDBJ databases">
        <title>Two novel species in the genus Flavivirga.</title>
        <authorList>
            <person name="Kwon K."/>
        </authorList>
    </citation>
    <scope>NUCLEOTIDE SEQUENCE</scope>
    <source>
        <strain evidence="7">KACC 14157</strain>
    </source>
</reference>
<dbReference type="Gene3D" id="3.40.720.10">
    <property type="entry name" value="Alkaline Phosphatase, subunit A"/>
    <property type="match status" value="1"/>
</dbReference>
<evidence type="ECO:0000313" key="8">
    <source>
        <dbReference type="Proteomes" id="UP001176891"/>
    </source>
</evidence>
<comment type="caution">
    <text evidence="7">The sequence shown here is derived from an EMBL/GenBank/DDBJ whole genome shotgun (WGS) entry which is preliminary data.</text>
</comment>
<dbReference type="Proteomes" id="UP001176891">
    <property type="component" value="Unassembled WGS sequence"/>
</dbReference>
<keyword evidence="4" id="KW-0106">Calcium</keyword>
<evidence type="ECO:0000256" key="5">
    <source>
        <dbReference type="SAM" id="SignalP"/>
    </source>
</evidence>
<comment type="similarity">
    <text evidence="1">Belongs to the sulfatase family.</text>
</comment>
<keyword evidence="3" id="KW-0378">Hydrolase</keyword>
<evidence type="ECO:0000256" key="4">
    <source>
        <dbReference type="ARBA" id="ARBA00022837"/>
    </source>
</evidence>
<keyword evidence="2" id="KW-0479">Metal-binding</keyword>
<feature type="chain" id="PRO_5045487563" evidence="5">
    <location>
        <begin position="23"/>
        <end position="604"/>
    </location>
</feature>
<evidence type="ECO:0000256" key="2">
    <source>
        <dbReference type="ARBA" id="ARBA00022723"/>
    </source>
</evidence>
<dbReference type="RefSeq" id="WP_303280695.1">
    <property type="nucleotide sequence ID" value="NZ_BAABCZ010000016.1"/>
</dbReference>
<evidence type="ECO:0000259" key="6">
    <source>
        <dbReference type="Pfam" id="PF00884"/>
    </source>
</evidence>
<dbReference type="SUPFAM" id="SSF53649">
    <property type="entry name" value="Alkaline phosphatase-like"/>
    <property type="match status" value="1"/>
</dbReference>
<evidence type="ECO:0000256" key="1">
    <source>
        <dbReference type="ARBA" id="ARBA00008779"/>
    </source>
</evidence>
<accession>A0ABT8WWW2</accession>
<evidence type="ECO:0000256" key="3">
    <source>
        <dbReference type="ARBA" id="ARBA00022801"/>
    </source>
</evidence>
<dbReference type="PANTHER" id="PTHR42693:SF53">
    <property type="entry name" value="ENDO-4-O-SULFATASE"/>
    <property type="match status" value="1"/>
</dbReference>